<organism evidence="2 3">
    <name type="scientific">Aspergillus granulosus</name>
    <dbReference type="NCBI Taxonomy" id="176169"/>
    <lineage>
        <taxon>Eukaryota</taxon>
        <taxon>Fungi</taxon>
        <taxon>Dikarya</taxon>
        <taxon>Ascomycota</taxon>
        <taxon>Pezizomycotina</taxon>
        <taxon>Eurotiomycetes</taxon>
        <taxon>Eurotiomycetidae</taxon>
        <taxon>Eurotiales</taxon>
        <taxon>Aspergillaceae</taxon>
        <taxon>Aspergillus</taxon>
        <taxon>Aspergillus subgen. Nidulantes</taxon>
    </lineage>
</organism>
<feature type="region of interest" description="Disordered" evidence="1">
    <location>
        <begin position="22"/>
        <end position="76"/>
    </location>
</feature>
<reference evidence="2 3" key="1">
    <citation type="submission" date="2024-07" db="EMBL/GenBank/DDBJ databases">
        <title>Section-level genome sequencing and comparative genomics of Aspergillus sections Usti and Cavernicolus.</title>
        <authorList>
            <consortium name="Lawrence Berkeley National Laboratory"/>
            <person name="Nybo J.L."/>
            <person name="Vesth T.C."/>
            <person name="Theobald S."/>
            <person name="Frisvad J.C."/>
            <person name="Larsen T.O."/>
            <person name="Kjaerboelling I."/>
            <person name="Rothschild-Mancinelli K."/>
            <person name="Lyhne E.K."/>
            <person name="Kogle M.E."/>
            <person name="Barry K."/>
            <person name="Clum A."/>
            <person name="Na H."/>
            <person name="Ledsgaard L."/>
            <person name="Lin J."/>
            <person name="Lipzen A."/>
            <person name="Kuo A."/>
            <person name="Riley R."/>
            <person name="Mondo S."/>
            <person name="Labutti K."/>
            <person name="Haridas S."/>
            <person name="Pangalinan J."/>
            <person name="Salamov A.A."/>
            <person name="Simmons B.A."/>
            <person name="Magnuson J.K."/>
            <person name="Chen J."/>
            <person name="Drula E."/>
            <person name="Henrissat B."/>
            <person name="Wiebenga A."/>
            <person name="Lubbers R.J."/>
            <person name="Gomes A.C."/>
            <person name="Makela M.R."/>
            <person name="Stajich J."/>
            <person name="Grigoriev I.V."/>
            <person name="Mortensen U.H."/>
            <person name="De Vries R.P."/>
            <person name="Baker S.E."/>
            <person name="Andersen M.R."/>
        </authorList>
    </citation>
    <scope>NUCLEOTIDE SEQUENCE [LARGE SCALE GENOMIC DNA]</scope>
    <source>
        <strain evidence="2 3">CBS 588.65</strain>
    </source>
</reference>
<comment type="caution">
    <text evidence="2">The sequence shown here is derived from an EMBL/GenBank/DDBJ whole genome shotgun (WGS) entry which is preliminary data.</text>
</comment>
<evidence type="ECO:0000313" key="3">
    <source>
        <dbReference type="Proteomes" id="UP001610334"/>
    </source>
</evidence>
<feature type="region of interest" description="Disordered" evidence="1">
    <location>
        <begin position="211"/>
        <end position="256"/>
    </location>
</feature>
<sequence>MFASNEGCCDTGCQSLQGTCSASISSSGRRNRISRSPTPPSSCEESAHYPVFNPEDPRHNSALRTSVSPESANGLHQSAHVTRLRHWMQRLPGRSLRRAHSGLQALISSLHRRCVHQNTDRRSIVVNGVWPLSNSAEGSSDQDERFFSSIVSEASTDEDYDFGTHLYRTRCNYPEFCDEIGKDLGSPTDTKYSHSILLPAINTEVEAPLMDPMESAPEDSPGEELSPVTPGLDNPGPVDTHRVKQEEPKPRNLPQLLCPHLSMKEQNFPCQAYRG</sequence>
<gene>
    <name evidence="2" type="ORF">BJX63DRAFT_163174</name>
</gene>
<keyword evidence="3" id="KW-1185">Reference proteome</keyword>
<accession>A0ABR4HKN3</accession>
<proteinExistence type="predicted"/>
<evidence type="ECO:0000256" key="1">
    <source>
        <dbReference type="SAM" id="MobiDB-lite"/>
    </source>
</evidence>
<protein>
    <submittedName>
        <fullName evidence="2">Uncharacterized protein</fullName>
    </submittedName>
</protein>
<evidence type="ECO:0000313" key="2">
    <source>
        <dbReference type="EMBL" id="KAL2815293.1"/>
    </source>
</evidence>
<feature type="compositionally biased region" description="Basic and acidic residues" evidence="1">
    <location>
        <begin position="239"/>
        <end position="250"/>
    </location>
</feature>
<feature type="compositionally biased region" description="Polar residues" evidence="1">
    <location>
        <begin position="62"/>
        <end position="76"/>
    </location>
</feature>
<dbReference type="EMBL" id="JBFXLT010000028">
    <property type="protein sequence ID" value="KAL2815293.1"/>
    <property type="molecule type" value="Genomic_DNA"/>
</dbReference>
<dbReference type="Proteomes" id="UP001610334">
    <property type="component" value="Unassembled WGS sequence"/>
</dbReference>
<name>A0ABR4HKN3_9EURO</name>